<dbReference type="InterPro" id="IPR053138">
    <property type="entry name" value="N-alpha-Ac-DABA_deacetylase"/>
</dbReference>
<dbReference type="OrthoDB" id="9782876at2"/>
<dbReference type="PANTHER" id="PTHR37326">
    <property type="entry name" value="BLL3975 PROTEIN"/>
    <property type="match status" value="1"/>
</dbReference>
<evidence type="ECO:0000256" key="4">
    <source>
        <dbReference type="ARBA" id="ARBA00022833"/>
    </source>
</evidence>
<comment type="caution">
    <text evidence="6">The sequence shown here is derived from an EMBL/GenBank/DDBJ whole genome shotgun (WGS) entry which is preliminary data.</text>
</comment>
<sequence length="318" mass="35266">MIQEVVSVGLPVDERWKIIKNRIEPESGTRPDMKRICIVTGTHGDELEGQYVCYEVARRINEHKELLNGIVDIYPALNPLGIDSITRGIPMFDLDMNRIFPGSNTSATAEFVAAQIMNDMSGADMAIDIHASNIFLRETPQVRVNETTADNLLPYAKLLNTDFVWVHASATVLEATLAHSLNKTGVPCLVVEMGVGMRITKEYCMQLVDGIFRLMCELGIWKGEAPAVREPIVSRDGHVSFVNAEASGIFVSSVEHWQRVKKGDHLGDIVNPATGEILHAVQADVTGRVFTLREYPVVYSGSLIARVLEEYEEDAEND</sequence>
<keyword evidence="2" id="KW-0479">Metal-binding</keyword>
<dbReference type="InterPro" id="IPR055438">
    <property type="entry name" value="AstE_AspA_cat"/>
</dbReference>
<dbReference type="EMBL" id="NHOC01000002">
    <property type="protein sequence ID" value="OUM21592.1"/>
    <property type="molecule type" value="Genomic_DNA"/>
</dbReference>
<proteinExistence type="predicted"/>
<evidence type="ECO:0000256" key="1">
    <source>
        <dbReference type="ARBA" id="ARBA00001947"/>
    </source>
</evidence>
<dbReference type="SUPFAM" id="SSF53187">
    <property type="entry name" value="Zn-dependent exopeptidases"/>
    <property type="match status" value="1"/>
</dbReference>
<evidence type="ECO:0000256" key="3">
    <source>
        <dbReference type="ARBA" id="ARBA00022801"/>
    </source>
</evidence>
<accession>A0A252F790</accession>
<dbReference type="RefSeq" id="WP_087017689.1">
    <property type="nucleotide sequence ID" value="NZ_CP178353.1"/>
</dbReference>
<organism evidence="6 7">
    <name type="scientific">Butyricicoccus porcorum</name>
    <dbReference type="NCBI Taxonomy" id="1945634"/>
    <lineage>
        <taxon>Bacteria</taxon>
        <taxon>Bacillati</taxon>
        <taxon>Bacillota</taxon>
        <taxon>Clostridia</taxon>
        <taxon>Eubacteriales</taxon>
        <taxon>Butyricicoccaceae</taxon>
        <taxon>Butyricicoccus</taxon>
    </lineage>
</organism>
<dbReference type="Proteomes" id="UP000194903">
    <property type="component" value="Unassembled WGS sequence"/>
</dbReference>
<evidence type="ECO:0000313" key="6">
    <source>
        <dbReference type="EMBL" id="OUM21592.1"/>
    </source>
</evidence>
<protein>
    <submittedName>
        <fullName evidence="6">Succinylglutamate desuccinylase</fullName>
    </submittedName>
</protein>
<keyword evidence="3" id="KW-0378">Hydrolase</keyword>
<dbReference type="Pfam" id="PF24827">
    <property type="entry name" value="AstE_AspA_cat"/>
    <property type="match status" value="1"/>
</dbReference>
<dbReference type="PANTHER" id="PTHR37326:SF1">
    <property type="entry name" value="BLL3975 PROTEIN"/>
    <property type="match status" value="1"/>
</dbReference>
<dbReference type="Gene3D" id="3.40.630.10">
    <property type="entry name" value="Zn peptidases"/>
    <property type="match status" value="1"/>
</dbReference>
<dbReference type="GO" id="GO:0016788">
    <property type="term" value="F:hydrolase activity, acting on ester bonds"/>
    <property type="evidence" value="ECO:0007669"/>
    <property type="project" value="InterPro"/>
</dbReference>
<dbReference type="GO" id="GO:0046872">
    <property type="term" value="F:metal ion binding"/>
    <property type="evidence" value="ECO:0007669"/>
    <property type="project" value="UniProtKB-KW"/>
</dbReference>
<evidence type="ECO:0000259" key="5">
    <source>
        <dbReference type="Pfam" id="PF24827"/>
    </source>
</evidence>
<keyword evidence="4" id="KW-0862">Zinc</keyword>
<comment type="cofactor">
    <cofactor evidence="1">
        <name>Zn(2+)</name>
        <dbReference type="ChEBI" id="CHEBI:29105"/>
    </cofactor>
</comment>
<gene>
    <name evidence="6" type="ORF">CBW42_03240</name>
</gene>
<evidence type="ECO:0000313" key="7">
    <source>
        <dbReference type="Proteomes" id="UP000194903"/>
    </source>
</evidence>
<feature type="domain" description="Succinylglutamate desuccinylase/Aspartoacylase catalytic" evidence="5">
    <location>
        <begin position="33"/>
        <end position="215"/>
    </location>
</feature>
<name>A0A252F790_9FIRM</name>
<evidence type="ECO:0000256" key="2">
    <source>
        <dbReference type="ARBA" id="ARBA00022723"/>
    </source>
</evidence>
<dbReference type="CDD" id="cd06253">
    <property type="entry name" value="M14_ASTE_ASPA-like"/>
    <property type="match status" value="1"/>
</dbReference>
<keyword evidence="7" id="KW-1185">Reference proteome</keyword>
<dbReference type="AlphaFoldDB" id="A0A252F790"/>
<reference evidence="6 7" key="1">
    <citation type="submission" date="2017-05" db="EMBL/GenBank/DDBJ databases">
        <title>Butyricicoccus porcorum sp. nov. a butyrate-producing bacterium from the swine intestinal tract.</title>
        <authorList>
            <person name="Trachsel J."/>
            <person name="Humphrey S."/>
            <person name="Allen H.K."/>
        </authorList>
    </citation>
    <scope>NUCLEOTIDE SEQUENCE [LARGE SCALE GENOMIC DNA]</scope>
    <source>
        <strain evidence="6">BB10</strain>
    </source>
</reference>